<protein>
    <recommendedName>
        <fullName evidence="3">Type I restriction enzyme, S subunit</fullName>
    </recommendedName>
</protein>
<sequence>PMLERIIANERESRTLAQTRDLLLPRLMSGELRVAEAEKIVEGGV</sequence>
<evidence type="ECO:0000313" key="2">
    <source>
        <dbReference type="Proteomes" id="UP000325134"/>
    </source>
</evidence>
<dbReference type="AlphaFoldDB" id="A0A1M5BXE5"/>
<evidence type="ECO:0008006" key="3">
    <source>
        <dbReference type="Google" id="ProtNLM"/>
    </source>
</evidence>
<proteinExistence type="predicted"/>
<gene>
    <name evidence="1" type="ORF">SAMN05444279_1595</name>
</gene>
<organism evidence="1 2">
    <name type="scientific">Ruegeria intermedia</name>
    <dbReference type="NCBI Taxonomy" id="996115"/>
    <lineage>
        <taxon>Bacteria</taxon>
        <taxon>Pseudomonadati</taxon>
        <taxon>Pseudomonadota</taxon>
        <taxon>Alphaproteobacteria</taxon>
        <taxon>Rhodobacterales</taxon>
        <taxon>Roseobacteraceae</taxon>
        <taxon>Ruegeria</taxon>
    </lineage>
</organism>
<accession>A0A1M5BXE5</accession>
<reference evidence="1 2" key="1">
    <citation type="submission" date="2016-11" db="EMBL/GenBank/DDBJ databases">
        <authorList>
            <person name="Varghese N."/>
            <person name="Submissions S."/>
        </authorList>
    </citation>
    <scope>NUCLEOTIDE SEQUENCE [LARGE SCALE GENOMIC DNA]</scope>
    <source>
        <strain evidence="1 2">DSM 29341</strain>
    </source>
</reference>
<evidence type="ECO:0000313" key="1">
    <source>
        <dbReference type="EMBL" id="SHF47159.1"/>
    </source>
</evidence>
<dbReference type="EMBL" id="FQVK01000059">
    <property type="protein sequence ID" value="SHF47159.1"/>
    <property type="molecule type" value="Genomic_DNA"/>
</dbReference>
<dbReference type="Proteomes" id="UP000325134">
    <property type="component" value="Unassembled WGS sequence"/>
</dbReference>
<name>A0A1M5BXE5_9RHOB</name>
<feature type="non-terminal residue" evidence="1">
    <location>
        <position position="1"/>
    </location>
</feature>
<keyword evidence="2" id="KW-1185">Reference proteome</keyword>